<evidence type="ECO:0000256" key="2">
    <source>
        <dbReference type="ARBA" id="ARBA00022692"/>
    </source>
</evidence>
<keyword evidence="5" id="KW-0802">TPR repeat</keyword>
<protein>
    <submittedName>
        <fullName evidence="10">Mitochondrial import receptor subunit TOM70-like</fullName>
    </submittedName>
</protein>
<dbReference type="Gene3D" id="1.25.40.10">
    <property type="entry name" value="Tetratricopeptide repeat domain"/>
    <property type="match status" value="1"/>
</dbReference>
<comment type="subcellular location">
    <subcellularLocation>
        <location evidence="1">Mitochondrion outer membrane</location>
        <topology evidence="1">Single-pass membrane protein</topology>
    </subcellularLocation>
</comment>
<feature type="non-terminal residue" evidence="10">
    <location>
        <position position="200"/>
    </location>
</feature>
<evidence type="ECO:0000313" key="10">
    <source>
        <dbReference type="EMBL" id="CAB3983773.1"/>
    </source>
</evidence>
<dbReference type="OrthoDB" id="66418at2759"/>
<reference evidence="10" key="1">
    <citation type="submission" date="2020-04" db="EMBL/GenBank/DDBJ databases">
        <authorList>
            <person name="Alioto T."/>
            <person name="Alioto T."/>
            <person name="Gomez Garrido J."/>
        </authorList>
    </citation>
    <scope>NUCLEOTIDE SEQUENCE</scope>
    <source>
        <strain evidence="10">A484AB</strain>
    </source>
</reference>
<evidence type="ECO:0000256" key="6">
    <source>
        <dbReference type="ARBA" id="ARBA00022989"/>
    </source>
</evidence>
<comment type="caution">
    <text evidence="10">The sequence shown here is derived from an EMBL/GenBank/DDBJ whole genome shotgun (WGS) entry which is preliminary data.</text>
</comment>
<evidence type="ECO:0000256" key="8">
    <source>
        <dbReference type="ARBA" id="ARBA00023136"/>
    </source>
</evidence>
<comment type="similarity">
    <text evidence="9">Belongs to the Tom70 family.</text>
</comment>
<dbReference type="GO" id="GO:0030150">
    <property type="term" value="P:protein import into mitochondrial matrix"/>
    <property type="evidence" value="ECO:0007669"/>
    <property type="project" value="TreeGrafter"/>
</dbReference>
<evidence type="ECO:0000256" key="1">
    <source>
        <dbReference type="ARBA" id="ARBA00004572"/>
    </source>
</evidence>
<dbReference type="PROSITE" id="PS50005">
    <property type="entry name" value="TPR"/>
    <property type="match status" value="2"/>
</dbReference>
<dbReference type="InterPro" id="IPR011990">
    <property type="entry name" value="TPR-like_helical_dom_sf"/>
</dbReference>
<evidence type="ECO:0000256" key="3">
    <source>
        <dbReference type="ARBA" id="ARBA00022737"/>
    </source>
</evidence>
<keyword evidence="10" id="KW-0675">Receptor</keyword>
<keyword evidence="7" id="KW-0496">Mitochondrion</keyword>
<evidence type="ECO:0000256" key="7">
    <source>
        <dbReference type="ARBA" id="ARBA00023128"/>
    </source>
</evidence>
<keyword evidence="3" id="KW-0677">Repeat</keyword>
<dbReference type="GO" id="GO:0008320">
    <property type="term" value="F:protein transmembrane transporter activity"/>
    <property type="evidence" value="ECO:0007669"/>
    <property type="project" value="TreeGrafter"/>
</dbReference>
<keyword evidence="4" id="KW-1000">Mitochondrion outer membrane</keyword>
<keyword evidence="8" id="KW-0472">Membrane</keyword>
<accession>A0A7D9HIJ4</accession>
<dbReference type="Pfam" id="PF13181">
    <property type="entry name" value="TPR_8"/>
    <property type="match status" value="2"/>
</dbReference>
<evidence type="ECO:0000256" key="9">
    <source>
        <dbReference type="ARBA" id="ARBA00038030"/>
    </source>
</evidence>
<dbReference type="PANTHER" id="PTHR46208">
    <property type="entry name" value="MITOCHONDRIAL IMPORT RECEPTOR SUBUNIT TOM70"/>
    <property type="match status" value="1"/>
</dbReference>
<dbReference type="EMBL" id="CACRXK020000654">
    <property type="protein sequence ID" value="CAB3983773.1"/>
    <property type="molecule type" value="Genomic_DNA"/>
</dbReference>
<keyword evidence="6" id="KW-1133">Transmembrane helix</keyword>
<proteinExistence type="inferred from homology"/>
<dbReference type="SUPFAM" id="SSF48452">
    <property type="entry name" value="TPR-like"/>
    <property type="match status" value="1"/>
</dbReference>
<dbReference type="Proteomes" id="UP001152795">
    <property type="component" value="Unassembled WGS sequence"/>
</dbReference>
<name>A0A7D9HIJ4_PARCT</name>
<evidence type="ECO:0000313" key="11">
    <source>
        <dbReference type="Proteomes" id="UP001152795"/>
    </source>
</evidence>
<evidence type="ECO:0000256" key="4">
    <source>
        <dbReference type="ARBA" id="ARBA00022787"/>
    </source>
</evidence>
<keyword evidence="11" id="KW-1185">Reference proteome</keyword>
<evidence type="ECO:0000256" key="5">
    <source>
        <dbReference type="ARBA" id="ARBA00022803"/>
    </source>
</evidence>
<dbReference type="GO" id="GO:0030943">
    <property type="term" value="F:mitochondrion targeting sequence binding"/>
    <property type="evidence" value="ECO:0007669"/>
    <property type="project" value="TreeGrafter"/>
</dbReference>
<dbReference type="PANTHER" id="PTHR46208:SF1">
    <property type="entry name" value="MITOCHONDRIAL IMPORT RECEPTOR SUBUNIT TOM70"/>
    <property type="match status" value="1"/>
</dbReference>
<dbReference type="SMART" id="SM00028">
    <property type="entry name" value="TPR"/>
    <property type="match status" value="3"/>
</dbReference>
<dbReference type="GO" id="GO:0045039">
    <property type="term" value="P:protein insertion into mitochondrial inner membrane"/>
    <property type="evidence" value="ECO:0007669"/>
    <property type="project" value="TreeGrafter"/>
</dbReference>
<dbReference type="AlphaFoldDB" id="A0A7D9HIJ4"/>
<keyword evidence="2" id="KW-0812">Transmembrane</keyword>
<organism evidence="10 11">
    <name type="scientific">Paramuricea clavata</name>
    <name type="common">Red gorgonian</name>
    <name type="synonym">Violescent sea-whip</name>
    <dbReference type="NCBI Taxonomy" id="317549"/>
    <lineage>
        <taxon>Eukaryota</taxon>
        <taxon>Metazoa</taxon>
        <taxon>Cnidaria</taxon>
        <taxon>Anthozoa</taxon>
        <taxon>Octocorallia</taxon>
        <taxon>Malacalcyonacea</taxon>
        <taxon>Plexauridae</taxon>
        <taxon>Paramuricea</taxon>
    </lineage>
</organism>
<dbReference type="InterPro" id="IPR019734">
    <property type="entry name" value="TPR_rpt"/>
</dbReference>
<gene>
    <name evidence="10" type="ORF">PACLA_8A088113</name>
</gene>
<dbReference type="GO" id="GO:0005741">
    <property type="term" value="C:mitochondrial outer membrane"/>
    <property type="evidence" value="ECO:0007669"/>
    <property type="project" value="UniProtKB-SubCell"/>
</dbReference>
<sequence>INALTEKLPAAKEDFERCMEINPSFVPAKVQLAFCIYKTAMMQQSALLLQGAKRMFNDIISSHPKHADAYSLFAQLNQEMQDFEPASKNFDTAISLEPNNPVHYVYKALLVCQWKRDIQQAMDLLKKAVTLDPKCDFAFETLATLQVQSGDFKEAIENFDKALQNVRSESEMAHTFSIRQAALAQEYVTKVIGLIPPRLF</sequence>